<dbReference type="InterPro" id="IPR000644">
    <property type="entry name" value="CBS_dom"/>
</dbReference>
<keyword evidence="1 2" id="KW-0129">CBS domain</keyword>
<dbReference type="CDD" id="cd04623">
    <property type="entry name" value="CBS_pair_bac_euk"/>
    <property type="match status" value="1"/>
</dbReference>
<feature type="domain" description="CBS" evidence="3">
    <location>
        <begin position="87"/>
        <end position="142"/>
    </location>
</feature>
<dbReference type="GO" id="GO:0003938">
    <property type="term" value="F:IMP dehydrogenase activity"/>
    <property type="evidence" value="ECO:0007669"/>
    <property type="project" value="UniProtKB-EC"/>
</dbReference>
<evidence type="ECO:0000259" key="3">
    <source>
        <dbReference type="PROSITE" id="PS51371"/>
    </source>
</evidence>
<comment type="caution">
    <text evidence="4">The sequence shown here is derived from an EMBL/GenBank/DDBJ whole genome shotgun (WGS) entry which is preliminary data.</text>
</comment>
<evidence type="ECO:0000256" key="1">
    <source>
        <dbReference type="ARBA" id="ARBA00023122"/>
    </source>
</evidence>
<dbReference type="PANTHER" id="PTHR43080:SF2">
    <property type="entry name" value="CBS DOMAIN-CONTAINING PROTEIN"/>
    <property type="match status" value="1"/>
</dbReference>
<dbReference type="EMBL" id="CADIKR010000002">
    <property type="protein sequence ID" value="CAB3847260.1"/>
    <property type="molecule type" value="Genomic_DNA"/>
</dbReference>
<sequence length="156" mass="17693">MEHGSFREHIVKTVAELLREKANHAVVTVSPDSSVFDAIKTMADRGIGAVVVVEGDVVLGMLTERDYARKIVLQDRSSRTTKVRDIMTDSVYYVGPADTREHCMAMMTERHFRHLPVIDKDKLVGLLSIGDLVKDVMSEQKFIIHELERYISGEHR</sequence>
<feature type="domain" description="CBS" evidence="3">
    <location>
        <begin position="22"/>
        <end position="78"/>
    </location>
</feature>
<evidence type="ECO:0000313" key="5">
    <source>
        <dbReference type="Proteomes" id="UP000507140"/>
    </source>
</evidence>
<organism evidence="4 5">
    <name type="scientific">Achromobacter mucicolens</name>
    <dbReference type="NCBI Taxonomy" id="1389922"/>
    <lineage>
        <taxon>Bacteria</taxon>
        <taxon>Pseudomonadati</taxon>
        <taxon>Pseudomonadota</taxon>
        <taxon>Betaproteobacteria</taxon>
        <taxon>Burkholderiales</taxon>
        <taxon>Alcaligenaceae</taxon>
        <taxon>Achromobacter</taxon>
    </lineage>
</organism>
<evidence type="ECO:0000313" key="4">
    <source>
        <dbReference type="EMBL" id="CAB3847260.1"/>
    </source>
</evidence>
<name>A0ABM8LAY7_9BURK</name>
<dbReference type="InterPro" id="IPR044725">
    <property type="entry name" value="CBSX3_CBS_dom"/>
</dbReference>
<protein>
    <submittedName>
        <fullName evidence="4">Inosine-5'-monophosphate dehydrogenase</fullName>
        <ecNumber evidence="4">1.1.1.205</ecNumber>
    </submittedName>
</protein>
<dbReference type="InterPro" id="IPR051257">
    <property type="entry name" value="Diverse_CBS-Domain"/>
</dbReference>
<dbReference type="Pfam" id="PF00571">
    <property type="entry name" value="CBS"/>
    <property type="match status" value="2"/>
</dbReference>
<dbReference type="PANTHER" id="PTHR43080">
    <property type="entry name" value="CBS DOMAIN-CONTAINING PROTEIN CBSX3, MITOCHONDRIAL"/>
    <property type="match status" value="1"/>
</dbReference>
<dbReference type="Gene3D" id="3.10.580.10">
    <property type="entry name" value="CBS-domain"/>
    <property type="match status" value="1"/>
</dbReference>
<keyword evidence="4" id="KW-0560">Oxidoreductase</keyword>
<dbReference type="Proteomes" id="UP000507140">
    <property type="component" value="Unassembled WGS sequence"/>
</dbReference>
<reference evidence="4 5" key="1">
    <citation type="submission" date="2020-04" db="EMBL/GenBank/DDBJ databases">
        <authorList>
            <person name="De Canck E."/>
        </authorList>
    </citation>
    <scope>NUCLEOTIDE SEQUENCE [LARGE SCALE GENOMIC DNA]</scope>
    <source>
        <strain evidence="4 5">LMG 3415</strain>
    </source>
</reference>
<dbReference type="SUPFAM" id="SSF54631">
    <property type="entry name" value="CBS-domain pair"/>
    <property type="match status" value="1"/>
</dbReference>
<proteinExistence type="predicted"/>
<gene>
    <name evidence="4" type="primary">IMPDH</name>
    <name evidence="4" type="ORF">LMG3415_01741</name>
</gene>
<dbReference type="InterPro" id="IPR046342">
    <property type="entry name" value="CBS_dom_sf"/>
</dbReference>
<dbReference type="PROSITE" id="PS51371">
    <property type="entry name" value="CBS"/>
    <property type="match status" value="2"/>
</dbReference>
<dbReference type="SMART" id="SM00116">
    <property type="entry name" value="CBS"/>
    <property type="match status" value="2"/>
</dbReference>
<evidence type="ECO:0000256" key="2">
    <source>
        <dbReference type="PROSITE-ProRule" id="PRU00703"/>
    </source>
</evidence>
<keyword evidence="5" id="KW-1185">Reference proteome</keyword>
<dbReference type="EC" id="1.1.1.205" evidence="4"/>
<accession>A0ABM8LAY7</accession>